<dbReference type="Pfam" id="PF13807">
    <property type="entry name" value="GNVR"/>
    <property type="match status" value="1"/>
</dbReference>
<dbReference type="GO" id="GO:0004713">
    <property type="term" value="F:protein tyrosine kinase activity"/>
    <property type="evidence" value="ECO:0007669"/>
    <property type="project" value="TreeGrafter"/>
</dbReference>
<keyword evidence="4" id="KW-1185">Reference proteome</keyword>
<accession>F4XZU1</accession>
<gene>
    <name evidence="3" type="ORF">LYNGBM3L_58930</name>
</gene>
<evidence type="ECO:0000313" key="4">
    <source>
        <dbReference type="Proteomes" id="UP000003959"/>
    </source>
</evidence>
<dbReference type="EMBL" id="GL890965">
    <property type="protein sequence ID" value="EGJ29859.1"/>
    <property type="molecule type" value="Genomic_DNA"/>
</dbReference>
<proteinExistence type="predicted"/>
<name>F4XZU1_9CYAN</name>
<sequence>MLTKELVELEAARLGLANQTKALVNAQTAYRKRLNDLPRLEQQQRELERQLDVSQSTYSLLLNKLGEIQVAENQNMGNARIIAGAQVPMIPIYSAKIAYIAACFQGLFATAAII</sequence>
<protein>
    <recommendedName>
        <fullName evidence="2">Tyrosine-protein kinase G-rich domain-containing protein</fullName>
    </recommendedName>
</protein>
<dbReference type="AlphaFoldDB" id="F4XZU1"/>
<dbReference type="GO" id="GO:0005886">
    <property type="term" value="C:plasma membrane"/>
    <property type="evidence" value="ECO:0007669"/>
    <property type="project" value="TreeGrafter"/>
</dbReference>
<dbReference type="eggNOG" id="COG3206">
    <property type="taxonomic scope" value="Bacteria"/>
</dbReference>
<reference evidence="4" key="1">
    <citation type="journal article" date="2011" name="Proc. Natl. Acad. Sci. U.S.A.">
        <title>Genomic insights into the physiology and ecology of the marine filamentous cyanobacterium Lyngbya majuscula.</title>
        <authorList>
            <person name="Jones A.C."/>
            <person name="Monroe E.A."/>
            <person name="Podell S."/>
            <person name="Hess W.R."/>
            <person name="Klages S."/>
            <person name="Esquenazi E."/>
            <person name="Niessen S."/>
            <person name="Hoover H."/>
            <person name="Rothmann M."/>
            <person name="Lasken R.S."/>
            <person name="Yates J.R.III."/>
            <person name="Reinhardt R."/>
            <person name="Kube M."/>
            <person name="Burkart M.D."/>
            <person name="Allen E.E."/>
            <person name="Dorrestein P.C."/>
            <person name="Gerwick W.H."/>
            <person name="Gerwick L."/>
        </authorList>
    </citation>
    <scope>NUCLEOTIDE SEQUENCE [LARGE SCALE GENOMIC DNA]</scope>
    <source>
        <strain evidence="4">3L</strain>
    </source>
</reference>
<dbReference type="RefSeq" id="WP_008188731.1">
    <property type="nucleotide sequence ID" value="NZ_GL890965.1"/>
</dbReference>
<keyword evidence="1" id="KW-0175">Coiled coil</keyword>
<dbReference type="HOGENOM" id="CLU_2118292_0_0_3"/>
<dbReference type="PANTHER" id="PTHR32309">
    <property type="entry name" value="TYROSINE-PROTEIN KINASE"/>
    <property type="match status" value="1"/>
</dbReference>
<evidence type="ECO:0000256" key="1">
    <source>
        <dbReference type="SAM" id="Coils"/>
    </source>
</evidence>
<dbReference type="Proteomes" id="UP000003959">
    <property type="component" value="Unassembled WGS sequence"/>
</dbReference>
<dbReference type="PANTHER" id="PTHR32309:SF13">
    <property type="entry name" value="FERRIC ENTEROBACTIN TRANSPORT PROTEIN FEPE"/>
    <property type="match status" value="1"/>
</dbReference>
<dbReference type="OrthoDB" id="9758283at2"/>
<feature type="coiled-coil region" evidence="1">
    <location>
        <begin position="30"/>
        <end position="57"/>
    </location>
</feature>
<dbReference type="InterPro" id="IPR050445">
    <property type="entry name" value="Bact_polysacc_biosynth/exp"/>
</dbReference>
<evidence type="ECO:0000313" key="3">
    <source>
        <dbReference type="EMBL" id="EGJ29859.1"/>
    </source>
</evidence>
<evidence type="ECO:0000259" key="2">
    <source>
        <dbReference type="Pfam" id="PF13807"/>
    </source>
</evidence>
<dbReference type="InterPro" id="IPR032807">
    <property type="entry name" value="GNVR"/>
</dbReference>
<feature type="domain" description="Tyrosine-protein kinase G-rich" evidence="2">
    <location>
        <begin position="41"/>
        <end position="110"/>
    </location>
</feature>
<organism evidence="3 4">
    <name type="scientific">Moorena producens 3L</name>
    <dbReference type="NCBI Taxonomy" id="489825"/>
    <lineage>
        <taxon>Bacteria</taxon>
        <taxon>Bacillati</taxon>
        <taxon>Cyanobacteriota</taxon>
        <taxon>Cyanophyceae</taxon>
        <taxon>Coleofasciculales</taxon>
        <taxon>Coleofasciculaceae</taxon>
        <taxon>Moorena</taxon>
    </lineage>
</organism>